<dbReference type="SMART" id="SM00343">
    <property type="entry name" value="ZnF_C2HC"/>
    <property type="match status" value="1"/>
</dbReference>
<dbReference type="GO" id="GO:0003676">
    <property type="term" value="F:nucleic acid binding"/>
    <property type="evidence" value="ECO:0007669"/>
    <property type="project" value="InterPro"/>
</dbReference>
<dbReference type="InterPro" id="IPR001878">
    <property type="entry name" value="Znf_CCHC"/>
</dbReference>
<feature type="region of interest" description="Disordered" evidence="2">
    <location>
        <begin position="154"/>
        <end position="216"/>
    </location>
</feature>
<reference evidence="4" key="1">
    <citation type="submission" date="2020-05" db="EMBL/GenBank/DDBJ databases">
        <title>WGS assembly of Panicum virgatum.</title>
        <authorList>
            <person name="Lovell J.T."/>
            <person name="Jenkins J."/>
            <person name="Shu S."/>
            <person name="Juenger T.E."/>
            <person name="Schmutz J."/>
        </authorList>
    </citation>
    <scope>NUCLEOTIDE SEQUENCE</scope>
    <source>
        <strain evidence="4">AP13</strain>
    </source>
</reference>
<evidence type="ECO:0000256" key="1">
    <source>
        <dbReference type="PROSITE-ProRule" id="PRU00047"/>
    </source>
</evidence>
<proteinExistence type="predicted"/>
<feature type="compositionally biased region" description="Acidic residues" evidence="2">
    <location>
        <begin position="325"/>
        <end position="336"/>
    </location>
</feature>
<dbReference type="SUPFAM" id="SSF57756">
    <property type="entry name" value="Retrovirus zinc finger-like domains"/>
    <property type="match status" value="1"/>
</dbReference>
<evidence type="ECO:0000256" key="2">
    <source>
        <dbReference type="SAM" id="MobiDB-lite"/>
    </source>
</evidence>
<name>A0A8T0U9T3_PANVG</name>
<feature type="region of interest" description="Disordered" evidence="2">
    <location>
        <begin position="316"/>
        <end position="343"/>
    </location>
</feature>
<keyword evidence="5" id="KW-1185">Reference proteome</keyword>
<gene>
    <name evidence="4" type="ORF">PVAP13_3NG181171</name>
</gene>
<organism evidence="4 5">
    <name type="scientific">Panicum virgatum</name>
    <name type="common">Blackwell switchgrass</name>
    <dbReference type="NCBI Taxonomy" id="38727"/>
    <lineage>
        <taxon>Eukaryota</taxon>
        <taxon>Viridiplantae</taxon>
        <taxon>Streptophyta</taxon>
        <taxon>Embryophyta</taxon>
        <taxon>Tracheophyta</taxon>
        <taxon>Spermatophyta</taxon>
        <taxon>Magnoliopsida</taxon>
        <taxon>Liliopsida</taxon>
        <taxon>Poales</taxon>
        <taxon>Poaceae</taxon>
        <taxon>PACMAD clade</taxon>
        <taxon>Panicoideae</taxon>
        <taxon>Panicodae</taxon>
        <taxon>Paniceae</taxon>
        <taxon>Panicinae</taxon>
        <taxon>Panicum</taxon>
        <taxon>Panicum sect. Hiantes</taxon>
    </lineage>
</organism>
<sequence>MSDLVKREITELAPNGSNYLSWSLDAEIVLDGKNLLHAIKPTNDKIATSAERAQALHFLRHHISSSLKNEYMTERDPIVLWNALHERFEKMETLCGLKLTESDLIEKTLSTFHPKQTYLSRRYKKEKYKKYIDLSNALQQDKGEDEELMQNHLTRPTGSLSKPEANAVSSSQKNEGKGKESQKAPWKGKNQKFNNFKKKGQWKSKKIPPGGEYGKQDQECYRCGMKGHWSRICRTPKHIVKLYQELNGQLKKRKTEHEAHFVSSRKFEQGESSKSKEMEIDSSKHEEKNEAPAAEENPEDMLVDIKPTDTMDEIMKNLENKIQQDDDDDLLGEELEDMHGDSV</sequence>
<keyword evidence="1" id="KW-0479">Metal-binding</keyword>
<dbReference type="AlphaFoldDB" id="A0A8T0U9T3"/>
<keyword evidence="1" id="KW-0863">Zinc-finger</keyword>
<evidence type="ECO:0000259" key="3">
    <source>
        <dbReference type="PROSITE" id="PS50158"/>
    </source>
</evidence>
<dbReference type="Pfam" id="PF00098">
    <property type="entry name" value="zf-CCHC"/>
    <property type="match status" value="1"/>
</dbReference>
<feature type="compositionally biased region" description="Basic and acidic residues" evidence="2">
    <location>
        <begin position="255"/>
        <end position="290"/>
    </location>
</feature>
<protein>
    <recommendedName>
        <fullName evidence="3">CCHC-type domain-containing protein</fullName>
    </recommendedName>
</protein>
<feature type="compositionally biased region" description="Basic residues" evidence="2">
    <location>
        <begin position="195"/>
        <end position="206"/>
    </location>
</feature>
<dbReference type="EMBL" id="CM029042">
    <property type="protein sequence ID" value="KAG2617454.1"/>
    <property type="molecule type" value="Genomic_DNA"/>
</dbReference>
<dbReference type="GO" id="GO:0008270">
    <property type="term" value="F:zinc ion binding"/>
    <property type="evidence" value="ECO:0007669"/>
    <property type="project" value="UniProtKB-KW"/>
</dbReference>
<feature type="region of interest" description="Disordered" evidence="2">
    <location>
        <begin position="254"/>
        <end position="303"/>
    </location>
</feature>
<evidence type="ECO:0000313" key="5">
    <source>
        <dbReference type="Proteomes" id="UP000823388"/>
    </source>
</evidence>
<evidence type="ECO:0000313" key="4">
    <source>
        <dbReference type="EMBL" id="KAG2617454.1"/>
    </source>
</evidence>
<accession>A0A8T0U9T3</accession>
<keyword evidence="1" id="KW-0862">Zinc</keyword>
<dbReference type="PANTHER" id="PTHR33325">
    <property type="entry name" value="ZINC FINGER, CCHC-TYPE-RELATED"/>
    <property type="match status" value="1"/>
</dbReference>
<comment type="caution">
    <text evidence="4">The sequence shown here is derived from an EMBL/GenBank/DDBJ whole genome shotgun (WGS) entry which is preliminary data.</text>
</comment>
<dbReference type="PROSITE" id="PS50158">
    <property type="entry name" value="ZF_CCHC"/>
    <property type="match status" value="1"/>
</dbReference>
<dbReference type="Gene3D" id="4.10.60.10">
    <property type="entry name" value="Zinc finger, CCHC-type"/>
    <property type="match status" value="1"/>
</dbReference>
<dbReference type="PANTHER" id="PTHR33325:SF11">
    <property type="entry name" value="COLD SHOCK DOMAIN-CONTAINING PROTEIN 4-LIKE"/>
    <property type="match status" value="1"/>
</dbReference>
<dbReference type="InterPro" id="IPR036875">
    <property type="entry name" value="Znf_CCHC_sf"/>
</dbReference>
<feature type="domain" description="CCHC-type" evidence="3">
    <location>
        <begin position="220"/>
        <end position="234"/>
    </location>
</feature>
<dbReference type="Proteomes" id="UP000823388">
    <property type="component" value="Chromosome 3N"/>
</dbReference>